<feature type="non-terminal residue" evidence="1">
    <location>
        <position position="92"/>
    </location>
</feature>
<dbReference type="EMBL" id="JAPFRF010000008">
    <property type="protein sequence ID" value="KAJ7324584.1"/>
    <property type="molecule type" value="Genomic_DNA"/>
</dbReference>
<dbReference type="Proteomes" id="UP001142489">
    <property type="component" value="Unassembled WGS sequence"/>
</dbReference>
<evidence type="ECO:0000313" key="2">
    <source>
        <dbReference type="Proteomes" id="UP001142489"/>
    </source>
</evidence>
<comment type="caution">
    <text evidence="1">The sequence shown here is derived from an EMBL/GenBank/DDBJ whole genome shotgun (WGS) entry which is preliminary data.</text>
</comment>
<name>A0A9Q1AZS0_9SAUR</name>
<keyword evidence="2" id="KW-1185">Reference proteome</keyword>
<dbReference type="OrthoDB" id="10059070at2759"/>
<dbReference type="AlphaFoldDB" id="A0A9Q1AZS0"/>
<accession>A0A9Q1AZS0</accession>
<proteinExistence type="predicted"/>
<organism evidence="1 2">
    <name type="scientific">Phrynocephalus forsythii</name>
    <dbReference type="NCBI Taxonomy" id="171643"/>
    <lineage>
        <taxon>Eukaryota</taxon>
        <taxon>Metazoa</taxon>
        <taxon>Chordata</taxon>
        <taxon>Craniata</taxon>
        <taxon>Vertebrata</taxon>
        <taxon>Euteleostomi</taxon>
        <taxon>Lepidosauria</taxon>
        <taxon>Squamata</taxon>
        <taxon>Bifurcata</taxon>
        <taxon>Unidentata</taxon>
        <taxon>Episquamata</taxon>
        <taxon>Toxicofera</taxon>
        <taxon>Iguania</taxon>
        <taxon>Acrodonta</taxon>
        <taxon>Agamidae</taxon>
        <taxon>Agaminae</taxon>
        <taxon>Phrynocephalus</taxon>
    </lineage>
</organism>
<sequence>MTKRITQKLNIFHQRCLRRTLGISYRDYITKDMLQQSSIQKLDEVVTKHRMCLAGHILQFPVHWIPKTTMLCNLLNEKENKEDHRNSGEQLS</sequence>
<reference evidence="1" key="1">
    <citation type="journal article" date="2023" name="DNA Res.">
        <title>Chromosome-level genome assembly of Phrynocephalus forsythii using third-generation DNA sequencing and Hi-C analysis.</title>
        <authorList>
            <person name="Qi Y."/>
            <person name="Zhao W."/>
            <person name="Zhao Y."/>
            <person name="Niu C."/>
            <person name="Cao S."/>
            <person name="Zhang Y."/>
        </authorList>
    </citation>
    <scope>NUCLEOTIDE SEQUENCE</scope>
    <source>
        <tissue evidence="1">Muscle</tissue>
    </source>
</reference>
<protein>
    <submittedName>
        <fullName evidence="1">Uncharacterized protein</fullName>
    </submittedName>
</protein>
<gene>
    <name evidence="1" type="ORF">JRQ81_017604</name>
</gene>
<evidence type="ECO:0000313" key="1">
    <source>
        <dbReference type="EMBL" id="KAJ7324584.1"/>
    </source>
</evidence>